<dbReference type="Gene3D" id="1.20.120.520">
    <property type="entry name" value="nmb1532 protein domain like"/>
    <property type="match status" value="1"/>
</dbReference>
<evidence type="ECO:0000259" key="1">
    <source>
        <dbReference type="Pfam" id="PF01814"/>
    </source>
</evidence>
<dbReference type="InterPro" id="IPR012312">
    <property type="entry name" value="Hemerythrin-like"/>
</dbReference>
<organism evidence="2 3">
    <name type="scientific">Thelonectria olida</name>
    <dbReference type="NCBI Taxonomy" id="1576542"/>
    <lineage>
        <taxon>Eukaryota</taxon>
        <taxon>Fungi</taxon>
        <taxon>Dikarya</taxon>
        <taxon>Ascomycota</taxon>
        <taxon>Pezizomycotina</taxon>
        <taxon>Sordariomycetes</taxon>
        <taxon>Hypocreomycetidae</taxon>
        <taxon>Hypocreales</taxon>
        <taxon>Nectriaceae</taxon>
        <taxon>Thelonectria</taxon>
    </lineage>
</organism>
<protein>
    <recommendedName>
        <fullName evidence="1">Hemerythrin-like domain-containing protein</fullName>
    </recommendedName>
</protein>
<dbReference type="Proteomes" id="UP000777438">
    <property type="component" value="Unassembled WGS sequence"/>
</dbReference>
<dbReference type="PANTHER" id="PTHR38048">
    <property type="entry name" value="EXPRESSED PROTEIN"/>
    <property type="match status" value="1"/>
</dbReference>
<proteinExistence type="predicted"/>
<dbReference type="OrthoDB" id="58416at2759"/>
<dbReference type="EMBL" id="JAGPYM010000004">
    <property type="protein sequence ID" value="KAH6895319.1"/>
    <property type="molecule type" value="Genomic_DNA"/>
</dbReference>
<name>A0A9P8WDY3_9HYPO</name>
<gene>
    <name evidence="2" type="ORF">B0T10DRAFT_455581</name>
</gene>
<dbReference type="InterPro" id="IPR053206">
    <property type="entry name" value="Dimeric_xanthone_biosynth"/>
</dbReference>
<sequence>MSESKVWVEAPFKLIPSSRANLSAGQKPKGVQVLASEMCIVHNALLRGLNAVYNQARNVGARGTAKDKLDFANFAYAWSQVLEEHHELEETKVFPDINRITGVEGLMDGNVEEHKAFHGGLDKYKEYLQGVRDGKEEYDGEKLVGIIDSFGPVLQVHLSNEIDTLMAMDKYEDKCDWEAWFKKTIDAVMGQTMKDATYRTDMFPMVIILHDKTFADGVWRDFPPFPWVFGLLLRWLFMNTRKDWWRFSGCDFASQPKELPFA</sequence>
<feature type="domain" description="Hemerythrin-like" evidence="1">
    <location>
        <begin position="42"/>
        <end position="167"/>
    </location>
</feature>
<keyword evidence="3" id="KW-1185">Reference proteome</keyword>
<dbReference type="Pfam" id="PF01814">
    <property type="entry name" value="Hemerythrin"/>
    <property type="match status" value="1"/>
</dbReference>
<evidence type="ECO:0000313" key="2">
    <source>
        <dbReference type="EMBL" id="KAH6895319.1"/>
    </source>
</evidence>
<accession>A0A9P8WDY3</accession>
<dbReference type="AlphaFoldDB" id="A0A9P8WDY3"/>
<dbReference type="PANTHER" id="PTHR38048:SF2">
    <property type="entry name" value="HEMERYTHRIN-LIKE DOMAIN-CONTAINING PROTEIN"/>
    <property type="match status" value="1"/>
</dbReference>
<comment type="caution">
    <text evidence="2">The sequence shown here is derived from an EMBL/GenBank/DDBJ whole genome shotgun (WGS) entry which is preliminary data.</text>
</comment>
<reference evidence="2 3" key="1">
    <citation type="journal article" date="2021" name="Nat. Commun.">
        <title>Genetic determinants of endophytism in the Arabidopsis root mycobiome.</title>
        <authorList>
            <person name="Mesny F."/>
            <person name="Miyauchi S."/>
            <person name="Thiergart T."/>
            <person name="Pickel B."/>
            <person name="Atanasova L."/>
            <person name="Karlsson M."/>
            <person name="Huettel B."/>
            <person name="Barry K.W."/>
            <person name="Haridas S."/>
            <person name="Chen C."/>
            <person name="Bauer D."/>
            <person name="Andreopoulos W."/>
            <person name="Pangilinan J."/>
            <person name="LaButti K."/>
            <person name="Riley R."/>
            <person name="Lipzen A."/>
            <person name="Clum A."/>
            <person name="Drula E."/>
            <person name="Henrissat B."/>
            <person name="Kohler A."/>
            <person name="Grigoriev I.V."/>
            <person name="Martin F.M."/>
            <person name="Hacquard S."/>
        </authorList>
    </citation>
    <scope>NUCLEOTIDE SEQUENCE [LARGE SCALE GENOMIC DNA]</scope>
    <source>
        <strain evidence="2 3">MPI-CAGE-CH-0241</strain>
    </source>
</reference>
<evidence type="ECO:0000313" key="3">
    <source>
        <dbReference type="Proteomes" id="UP000777438"/>
    </source>
</evidence>